<keyword evidence="3 6" id="KW-0812">Transmembrane</keyword>
<evidence type="ECO:0000256" key="4">
    <source>
        <dbReference type="ARBA" id="ARBA00022989"/>
    </source>
</evidence>
<sequence>MISSSALLIVVVFFALAFDYINGFHDTANAIATSVSTRALTPKRAIIIAAILNFVGALVSTGVAQTIAKDIVNPEFVTQEIVIAALIGAIFWNLATWYFGIPSSSSHAIIGGMIGAAVSKVGFGVLQVQGIMKIVAALLISPIFGIILGFIIMKTLYLIFGKVAPSKVNQGFRKMQVLSAGLLAFNHGSNDAQKSMGIITMALIASGLQDPSNLNPALWVKFACALAMALGTAAGGWKIIRTMGGKIFKLEPINGFAADLTSSIVIWTATAFPGLHLPVSTTHVVSGSIMGVGSAKRISAVRWGVAQQMLIAWVVTIPTAAITSFLCYKLITLVL</sequence>
<evidence type="ECO:0000256" key="3">
    <source>
        <dbReference type="ARBA" id="ARBA00022692"/>
    </source>
</evidence>
<feature type="transmembrane region" description="Helical" evidence="6">
    <location>
        <begin position="138"/>
        <end position="160"/>
    </location>
</feature>
<feature type="transmembrane region" description="Helical" evidence="6">
    <location>
        <begin position="80"/>
        <end position="101"/>
    </location>
</feature>
<dbReference type="GO" id="GO:0016020">
    <property type="term" value="C:membrane"/>
    <property type="evidence" value="ECO:0007669"/>
    <property type="project" value="UniProtKB-SubCell"/>
</dbReference>
<dbReference type="GO" id="GO:0035435">
    <property type="term" value="P:phosphate ion transmembrane transport"/>
    <property type="evidence" value="ECO:0007669"/>
    <property type="project" value="TreeGrafter"/>
</dbReference>
<dbReference type="Proteomes" id="UP000553059">
    <property type="component" value="Unassembled WGS sequence"/>
</dbReference>
<keyword evidence="5 6" id="KW-0472">Membrane</keyword>
<evidence type="ECO:0000256" key="6">
    <source>
        <dbReference type="SAM" id="Phobius"/>
    </source>
</evidence>
<dbReference type="GO" id="GO:0005315">
    <property type="term" value="F:phosphate transmembrane transporter activity"/>
    <property type="evidence" value="ECO:0007669"/>
    <property type="project" value="InterPro"/>
</dbReference>
<dbReference type="EMBL" id="DUTF01000286">
    <property type="protein sequence ID" value="HHY27670.1"/>
    <property type="molecule type" value="Genomic_DNA"/>
</dbReference>
<comment type="caution">
    <text evidence="7">The sequence shown here is derived from an EMBL/GenBank/DDBJ whole genome shotgun (WGS) entry which is preliminary data.</text>
</comment>
<evidence type="ECO:0000313" key="8">
    <source>
        <dbReference type="Proteomes" id="UP000553059"/>
    </source>
</evidence>
<name>A0A7C6Z5M1_9FIRM</name>
<dbReference type="InterPro" id="IPR001204">
    <property type="entry name" value="Phos_transporter"/>
</dbReference>
<dbReference type="AlphaFoldDB" id="A0A7C6Z5M1"/>
<dbReference type="PANTHER" id="PTHR11101">
    <property type="entry name" value="PHOSPHATE TRANSPORTER"/>
    <property type="match status" value="1"/>
</dbReference>
<keyword evidence="2" id="KW-0813">Transport</keyword>
<reference evidence="7 8" key="1">
    <citation type="journal article" date="2020" name="Biotechnol. Biofuels">
        <title>New insights from the biogas microbiome by comprehensive genome-resolved metagenomics of nearly 1600 species originating from multiple anaerobic digesters.</title>
        <authorList>
            <person name="Campanaro S."/>
            <person name="Treu L."/>
            <person name="Rodriguez-R L.M."/>
            <person name="Kovalovszki A."/>
            <person name="Ziels R.M."/>
            <person name="Maus I."/>
            <person name="Zhu X."/>
            <person name="Kougias P.G."/>
            <person name="Basile A."/>
            <person name="Luo G."/>
            <person name="Schluter A."/>
            <person name="Konstantinidis K.T."/>
            <person name="Angelidaki I."/>
        </authorList>
    </citation>
    <scope>NUCLEOTIDE SEQUENCE [LARGE SCALE GENOMIC DNA]</scope>
    <source>
        <strain evidence="7">AS05jafATM_4</strain>
    </source>
</reference>
<evidence type="ECO:0000256" key="5">
    <source>
        <dbReference type="ARBA" id="ARBA00023136"/>
    </source>
</evidence>
<evidence type="ECO:0000313" key="7">
    <source>
        <dbReference type="EMBL" id="HHY27670.1"/>
    </source>
</evidence>
<protein>
    <submittedName>
        <fullName evidence="7">Inorganic phosphate transporter</fullName>
    </submittedName>
</protein>
<dbReference type="PANTHER" id="PTHR11101:SF80">
    <property type="entry name" value="PHOSPHATE TRANSPORTER"/>
    <property type="match status" value="1"/>
</dbReference>
<keyword evidence="4 6" id="KW-1133">Transmembrane helix</keyword>
<feature type="transmembrane region" description="Helical" evidence="6">
    <location>
        <begin position="46"/>
        <end position="68"/>
    </location>
</feature>
<feature type="transmembrane region" description="Helical" evidence="6">
    <location>
        <begin position="107"/>
        <end position="126"/>
    </location>
</feature>
<evidence type="ECO:0000256" key="1">
    <source>
        <dbReference type="ARBA" id="ARBA00004141"/>
    </source>
</evidence>
<dbReference type="Pfam" id="PF01384">
    <property type="entry name" value="PHO4"/>
    <property type="match status" value="2"/>
</dbReference>
<feature type="transmembrane region" description="Helical" evidence="6">
    <location>
        <begin position="310"/>
        <end position="331"/>
    </location>
</feature>
<comment type="subcellular location">
    <subcellularLocation>
        <location evidence="1">Membrane</location>
        <topology evidence="1">Multi-pass membrane protein</topology>
    </subcellularLocation>
</comment>
<gene>
    <name evidence="7" type="ORF">GX523_13185</name>
</gene>
<organism evidence="7 8">
    <name type="scientific">Desulfitobacterium dehalogenans</name>
    <dbReference type="NCBI Taxonomy" id="36854"/>
    <lineage>
        <taxon>Bacteria</taxon>
        <taxon>Bacillati</taxon>
        <taxon>Bacillota</taxon>
        <taxon>Clostridia</taxon>
        <taxon>Eubacteriales</taxon>
        <taxon>Desulfitobacteriaceae</taxon>
        <taxon>Desulfitobacterium</taxon>
    </lineage>
</organism>
<accession>A0A7C6Z5M1</accession>
<evidence type="ECO:0000256" key="2">
    <source>
        <dbReference type="ARBA" id="ARBA00022448"/>
    </source>
</evidence>
<proteinExistence type="predicted"/>
<feature type="transmembrane region" description="Helical" evidence="6">
    <location>
        <begin position="218"/>
        <end position="240"/>
    </location>
</feature>